<gene>
    <name evidence="7" type="ORF">MACK_002723</name>
</gene>
<dbReference type="AlphaFoldDB" id="A0A976MDF9"/>
<evidence type="ECO:0000313" key="8">
    <source>
        <dbReference type="Proteomes" id="UP000244811"/>
    </source>
</evidence>
<sequence>MSIDKSGLVKYPSDLSVRWLTYVNDTAGLLDFEHKFFNRHYLNIRKGFYSKLIHFNTDRFNKCSDPDLFIVSDGASCRIFPGQEKTKSYLRINPRSQVLVKISQEDGKTFVSSPDRSVFENNNEVLRLISEKAFKKVFGHFKPSAGLPIALNEGDEIRLGRVKLVVRHLAYNSSLPLSYLHDLINEPADISGPQLITVATNATTNLDTDTVNESLNSTPTNRGTVNSESSVQESVAATSGRSAPSKTKFVMSNDSSTDKTKGDPEKDDDGATVCDLSTSRTSVTVENLIQMTENLDNTCRICLCNDDTNGPLITPCNCKGSLTYVHLSCIRSWIKGRLNCSTEGMPNKSYFWQKLTCELCGTVYPNKISIDNKEHDFVDIEQPQPPYLVLEPENMSDKGYFIVSLSNNSAIIGRGHDSDIRLTDISVSRIHSVLYFDNNHFIIQDRRSKFGTLINSNKDSGFKVQLSPTNPVLLKAGNGLLSISVKKPFRPFFCFGSCPTQTTFSL</sequence>
<dbReference type="CDD" id="cd00060">
    <property type="entry name" value="FHA"/>
    <property type="match status" value="1"/>
</dbReference>
<keyword evidence="1" id="KW-0479">Metal-binding</keyword>
<protein>
    <recommendedName>
        <fullName evidence="9">FHA domain protein</fullName>
    </recommendedName>
</protein>
<proteinExistence type="predicted"/>
<dbReference type="PANTHER" id="PTHR46210">
    <property type="entry name" value="FHA DOMAIN-CONTAINING PROTEIN"/>
    <property type="match status" value="1"/>
</dbReference>
<feature type="domain" description="FHA" evidence="5">
    <location>
        <begin position="410"/>
        <end position="459"/>
    </location>
</feature>
<dbReference type="SMART" id="SM00240">
    <property type="entry name" value="FHA"/>
    <property type="match status" value="1"/>
</dbReference>
<dbReference type="Pfam" id="PF00498">
    <property type="entry name" value="FHA"/>
    <property type="match status" value="1"/>
</dbReference>
<dbReference type="SMART" id="SM00744">
    <property type="entry name" value="RINGv"/>
    <property type="match status" value="1"/>
</dbReference>
<keyword evidence="2" id="KW-0863">Zinc-finger</keyword>
<dbReference type="PROSITE" id="PS51292">
    <property type="entry name" value="ZF_RING_CH"/>
    <property type="match status" value="1"/>
</dbReference>
<evidence type="ECO:0008006" key="9">
    <source>
        <dbReference type="Google" id="ProtNLM"/>
    </source>
</evidence>
<dbReference type="InterPro" id="IPR000253">
    <property type="entry name" value="FHA_dom"/>
</dbReference>
<dbReference type="PROSITE" id="PS50006">
    <property type="entry name" value="FHA_DOMAIN"/>
    <property type="match status" value="1"/>
</dbReference>
<evidence type="ECO:0000256" key="1">
    <source>
        <dbReference type="ARBA" id="ARBA00022723"/>
    </source>
</evidence>
<feature type="domain" description="RING-CH-type" evidence="6">
    <location>
        <begin position="291"/>
        <end position="367"/>
    </location>
</feature>
<name>A0A976MDF9_THEOR</name>
<dbReference type="CDD" id="cd16495">
    <property type="entry name" value="RING_CH-C4HC3_MARCH"/>
    <property type="match status" value="1"/>
</dbReference>
<dbReference type="EMBL" id="CP056072">
    <property type="protein sequence ID" value="UKK02629.2"/>
    <property type="molecule type" value="Genomic_DNA"/>
</dbReference>
<dbReference type="InterPro" id="IPR011016">
    <property type="entry name" value="Znf_RING-CH"/>
</dbReference>
<dbReference type="PANTHER" id="PTHR46210:SF1">
    <property type="entry name" value="FHA DOMAIN-CONTAINING PROTEIN"/>
    <property type="match status" value="1"/>
</dbReference>
<dbReference type="Proteomes" id="UP000244811">
    <property type="component" value="Chromosome 4"/>
</dbReference>
<evidence type="ECO:0000256" key="2">
    <source>
        <dbReference type="ARBA" id="ARBA00022771"/>
    </source>
</evidence>
<evidence type="ECO:0000259" key="6">
    <source>
        <dbReference type="PROSITE" id="PS51292"/>
    </source>
</evidence>
<dbReference type="Pfam" id="PF12906">
    <property type="entry name" value="RINGv"/>
    <property type="match status" value="1"/>
</dbReference>
<accession>A0A976MDF9</accession>
<dbReference type="SUPFAM" id="SSF57850">
    <property type="entry name" value="RING/U-box"/>
    <property type="match status" value="1"/>
</dbReference>
<evidence type="ECO:0000259" key="5">
    <source>
        <dbReference type="PROSITE" id="PS50006"/>
    </source>
</evidence>
<feature type="region of interest" description="Disordered" evidence="4">
    <location>
        <begin position="207"/>
        <end position="273"/>
    </location>
</feature>
<evidence type="ECO:0000256" key="4">
    <source>
        <dbReference type="SAM" id="MobiDB-lite"/>
    </source>
</evidence>
<dbReference type="InterPro" id="IPR013083">
    <property type="entry name" value="Znf_RING/FYVE/PHD"/>
</dbReference>
<dbReference type="SUPFAM" id="SSF49879">
    <property type="entry name" value="SMAD/FHA domain"/>
    <property type="match status" value="1"/>
</dbReference>
<reference evidence="7" key="1">
    <citation type="submission" date="2022-07" db="EMBL/GenBank/DDBJ databases">
        <title>Evaluation of T. orientalis genome assembly methods using nanopore sequencing and analysis of variation between genomes.</title>
        <authorList>
            <person name="Yam J."/>
            <person name="Micallef M.L."/>
            <person name="Liu M."/>
            <person name="Djordjevic S.P."/>
            <person name="Bogema D.R."/>
            <person name="Jenkins C."/>
        </authorList>
    </citation>
    <scope>NUCLEOTIDE SEQUENCE</scope>
    <source>
        <strain evidence="7">Goon Nure</strain>
    </source>
</reference>
<organism evidence="7 8">
    <name type="scientific">Theileria orientalis</name>
    <dbReference type="NCBI Taxonomy" id="68886"/>
    <lineage>
        <taxon>Eukaryota</taxon>
        <taxon>Sar</taxon>
        <taxon>Alveolata</taxon>
        <taxon>Apicomplexa</taxon>
        <taxon>Aconoidasida</taxon>
        <taxon>Piroplasmida</taxon>
        <taxon>Theileriidae</taxon>
        <taxon>Theileria</taxon>
    </lineage>
</organism>
<keyword evidence="3" id="KW-0862">Zinc</keyword>
<evidence type="ECO:0000256" key="3">
    <source>
        <dbReference type="ARBA" id="ARBA00022833"/>
    </source>
</evidence>
<dbReference type="Gene3D" id="2.60.200.20">
    <property type="match status" value="1"/>
</dbReference>
<dbReference type="GO" id="GO:0008270">
    <property type="term" value="F:zinc ion binding"/>
    <property type="evidence" value="ECO:0007669"/>
    <property type="project" value="UniProtKB-KW"/>
</dbReference>
<dbReference type="InterPro" id="IPR008984">
    <property type="entry name" value="SMAD_FHA_dom_sf"/>
</dbReference>
<evidence type="ECO:0000313" key="7">
    <source>
        <dbReference type="EMBL" id="UKK02629.2"/>
    </source>
</evidence>
<dbReference type="Gene3D" id="3.30.40.10">
    <property type="entry name" value="Zinc/RING finger domain, C3HC4 (zinc finger)"/>
    <property type="match status" value="1"/>
</dbReference>
<feature type="compositionally biased region" description="Polar residues" evidence="4">
    <location>
        <begin position="212"/>
        <end position="255"/>
    </location>
</feature>